<comment type="subcellular location">
    <subcellularLocation>
        <location evidence="1">Cytoplasm</location>
    </subcellularLocation>
</comment>
<evidence type="ECO:0000313" key="20">
    <source>
        <dbReference type="Proteomes" id="UP000033423"/>
    </source>
</evidence>
<feature type="binding site" evidence="14">
    <location>
        <begin position="140"/>
        <end position="142"/>
    </location>
    <ligand>
        <name>FAD</name>
        <dbReference type="ChEBI" id="CHEBI:57692"/>
    </ligand>
</feature>
<dbReference type="EC" id="1.8.1.4" evidence="3 16"/>
<dbReference type="PATRIC" id="fig|29290.4.peg.3037"/>
<evidence type="ECO:0000256" key="10">
    <source>
        <dbReference type="ARBA" id="ARBA00023157"/>
    </source>
</evidence>
<dbReference type="Gene3D" id="3.30.390.30">
    <property type="match status" value="1"/>
</dbReference>
<evidence type="ECO:0000256" key="6">
    <source>
        <dbReference type="ARBA" id="ARBA00022630"/>
    </source>
</evidence>
<comment type="cofactor">
    <cofactor evidence="14 16">
        <name>FAD</name>
        <dbReference type="ChEBI" id="CHEBI:57692"/>
    </cofactor>
    <text evidence="14 16">Binds 1 FAD per subunit.</text>
</comment>
<dbReference type="Gene3D" id="3.50.50.60">
    <property type="entry name" value="FAD/NAD(P)-binding domain"/>
    <property type="match status" value="2"/>
</dbReference>
<keyword evidence="6 16" id="KW-0285">Flavoprotein</keyword>
<dbReference type="Pfam" id="PF02852">
    <property type="entry name" value="Pyr_redox_dim"/>
    <property type="match status" value="1"/>
</dbReference>
<keyword evidence="7 14" id="KW-0274">FAD</keyword>
<comment type="catalytic activity">
    <reaction evidence="12 16">
        <text>N(6)-[(R)-dihydrolipoyl]-L-lysyl-[protein] + NAD(+) = N(6)-[(R)-lipoyl]-L-lysyl-[protein] + NADH + H(+)</text>
        <dbReference type="Rhea" id="RHEA:15045"/>
        <dbReference type="Rhea" id="RHEA-COMP:10474"/>
        <dbReference type="Rhea" id="RHEA-COMP:10475"/>
        <dbReference type="ChEBI" id="CHEBI:15378"/>
        <dbReference type="ChEBI" id="CHEBI:57540"/>
        <dbReference type="ChEBI" id="CHEBI:57945"/>
        <dbReference type="ChEBI" id="CHEBI:83099"/>
        <dbReference type="ChEBI" id="CHEBI:83100"/>
        <dbReference type="EC" id="1.8.1.4"/>
    </reaction>
</comment>
<evidence type="ECO:0000256" key="14">
    <source>
        <dbReference type="PIRSR" id="PIRSR000350-3"/>
    </source>
</evidence>
<proteinExistence type="inferred from homology"/>
<dbReference type="PANTHER" id="PTHR22912:SF217">
    <property type="entry name" value="DIHYDROLIPOYL DEHYDROGENASE"/>
    <property type="match status" value="1"/>
</dbReference>
<dbReference type="AlphaFoldDB" id="A0A0F3GU90"/>
<dbReference type="NCBIfam" id="TIGR01350">
    <property type="entry name" value="lipoamide_DH"/>
    <property type="match status" value="1"/>
</dbReference>
<dbReference type="InterPro" id="IPR012999">
    <property type="entry name" value="Pyr_OxRdtase_I_AS"/>
</dbReference>
<sequence>MKIVIIGAGPGGYVAALKGAQMGADVTVIEGREVGGTCLNEGCIPTKTLIASAEAYVTALHCDSYGIDFNGTLTPNVQKLMARKNGVISTQVKGIRALFKSWGVKLKEGRAGFISEKEVRVVRGDGQEEVISGDKFIIATGSRPAEIPTFPFDGKRIISSSDALNMDGIPASMIIIGAGVMGCEFACIYRSFGTDVTMVELMPRALTTEDPEISQVLERELKKKKIKLITDVKVDRVSVDQECPGAIKNDVRAFLSNGKELKAEKLLVTIGRAFNSDGIGLDKVGVTPGKGGVISVNAMMQTSNPDVYAIGDVVGGMLLAHVASTEGMVAVKNIMGHKEEMDYTCVPAGIFTSPEIGSVGMREHQLQERGIKYRKGQFHYRALGKAHAMGEITGMFKVLSDDAGKAILGVHIVGHNASDIIHEAAVAIKAGLPVKALAETIHAHPTLAEGLMEAAEDVFGEAVHAPRK</sequence>
<organism evidence="19 20">
    <name type="scientific">Candidatus Magnetobacterium bavaricum</name>
    <dbReference type="NCBI Taxonomy" id="29290"/>
    <lineage>
        <taxon>Bacteria</taxon>
        <taxon>Pseudomonadati</taxon>
        <taxon>Nitrospirota</taxon>
        <taxon>Thermodesulfovibrionia</taxon>
        <taxon>Thermodesulfovibrionales</taxon>
        <taxon>Candidatus Magnetobacteriaceae</taxon>
        <taxon>Candidatus Magnetobacterium</taxon>
    </lineage>
</organism>
<keyword evidence="10" id="KW-1015">Disulfide bond</keyword>
<dbReference type="InterPro" id="IPR016156">
    <property type="entry name" value="FAD/NAD-linked_Rdtase_dimer_sf"/>
</dbReference>
<keyword evidence="14" id="KW-0547">Nucleotide-binding</keyword>
<dbReference type="FunFam" id="3.30.390.30:FF:000001">
    <property type="entry name" value="Dihydrolipoyl dehydrogenase"/>
    <property type="match status" value="1"/>
</dbReference>
<comment type="similarity">
    <text evidence="2 16">Belongs to the class-I pyridine nucleotide-disulfide oxidoreductase family.</text>
</comment>
<keyword evidence="8 16" id="KW-0560">Oxidoreductase</keyword>
<evidence type="ECO:0000313" key="19">
    <source>
        <dbReference type="EMBL" id="KJU85525.1"/>
    </source>
</evidence>
<dbReference type="InterPro" id="IPR036188">
    <property type="entry name" value="FAD/NAD-bd_sf"/>
</dbReference>
<dbReference type="Pfam" id="PF07992">
    <property type="entry name" value="Pyr_redox_2"/>
    <property type="match status" value="1"/>
</dbReference>
<dbReference type="PRINTS" id="PR00411">
    <property type="entry name" value="PNDRDTASEI"/>
</dbReference>
<dbReference type="PROSITE" id="PS00076">
    <property type="entry name" value="PYRIDINE_REDOX_1"/>
    <property type="match status" value="1"/>
</dbReference>
<dbReference type="EMBL" id="LACI01000983">
    <property type="protein sequence ID" value="KJU85525.1"/>
    <property type="molecule type" value="Genomic_DNA"/>
</dbReference>
<evidence type="ECO:0000256" key="2">
    <source>
        <dbReference type="ARBA" id="ARBA00007532"/>
    </source>
</evidence>
<evidence type="ECO:0000259" key="17">
    <source>
        <dbReference type="Pfam" id="PF02852"/>
    </source>
</evidence>
<dbReference type="InterPro" id="IPR050151">
    <property type="entry name" value="Class-I_Pyr_Nuc-Dis_Oxidored"/>
</dbReference>
<evidence type="ECO:0000256" key="12">
    <source>
        <dbReference type="ARBA" id="ARBA00049187"/>
    </source>
</evidence>
<dbReference type="PIRSF" id="PIRSF000350">
    <property type="entry name" value="Mercury_reductase_MerA"/>
    <property type="match status" value="1"/>
</dbReference>
<protein>
    <recommendedName>
        <fullName evidence="4 16">Dihydrolipoyl dehydrogenase</fullName>
        <ecNumber evidence="3 16">1.8.1.4</ecNumber>
    </recommendedName>
</protein>
<accession>A0A0F3GU90</accession>
<keyword evidence="11 16" id="KW-0676">Redox-active center</keyword>
<feature type="binding site" evidence="14">
    <location>
        <position position="312"/>
    </location>
    <ligand>
        <name>FAD</name>
        <dbReference type="ChEBI" id="CHEBI:57692"/>
    </ligand>
</feature>
<evidence type="ECO:0000256" key="15">
    <source>
        <dbReference type="PIRSR" id="PIRSR000350-4"/>
    </source>
</evidence>
<dbReference type="Proteomes" id="UP000033423">
    <property type="component" value="Unassembled WGS sequence"/>
</dbReference>
<feature type="binding site" evidence="14">
    <location>
        <position position="271"/>
    </location>
    <ligand>
        <name>NAD(+)</name>
        <dbReference type="ChEBI" id="CHEBI:57540"/>
    </ligand>
</feature>
<feature type="binding site" evidence="14">
    <location>
        <begin position="177"/>
        <end position="184"/>
    </location>
    <ligand>
        <name>NAD(+)</name>
        <dbReference type="ChEBI" id="CHEBI:57540"/>
    </ligand>
</feature>
<comment type="caution">
    <text evidence="19">The sequence shown here is derived from an EMBL/GenBank/DDBJ whole genome shotgun (WGS) entry which is preliminary data.</text>
</comment>
<evidence type="ECO:0000256" key="1">
    <source>
        <dbReference type="ARBA" id="ARBA00004496"/>
    </source>
</evidence>
<dbReference type="InterPro" id="IPR001100">
    <property type="entry name" value="Pyr_nuc-diS_OxRdtase"/>
</dbReference>
<evidence type="ECO:0000256" key="7">
    <source>
        <dbReference type="ARBA" id="ARBA00022827"/>
    </source>
</evidence>
<evidence type="ECO:0000256" key="8">
    <source>
        <dbReference type="ARBA" id="ARBA00023002"/>
    </source>
</evidence>
<dbReference type="GO" id="GO:0004148">
    <property type="term" value="F:dihydrolipoyl dehydrogenase (NADH) activity"/>
    <property type="evidence" value="ECO:0007669"/>
    <property type="project" value="UniProtKB-EC"/>
</dbReference>
<dbReference type="PRINTS" id="PR00368">
    <property type="entry name" value="FADPNR"/>
</dbReference>
<feature type="binding site" evidence="14">
    <location>
        <position position="47"/>
    </location>
    <ligand>
        <name>FAD</name>
        <dbReference type="ChEBI" id="CHEBI:57692"/>
    </ligand>
</feature>
<evidence type="ECO:0000256" key="5">
    <source>
        <dbReference type="ARBA" id="ARBA00022490"/>
    </source>
</evidence>
<evidence type="ECO:0000256" key="16">
    <source>
        <dbReference type="RuleBase" id="RU003692"/>
    </source>
</evidence>
<keyword evidence="5" id="KW-0963">Cytoplasm</keyword>
<evidence type="ECO:0000256" key="11">
    <source>
        <dbReference type="ARBA" id="ARBA00023284"/>
    </source>
</evidence>
<feature type="binding site" evidence="14">
    <location>
        <position position="200"/>
    </location>
    <ligand>
        <name>NAD(+)</name>
        <dbReference type="ChEBI" id="CHEBI:57540"/>
    </ligand>
</feature>
<evidence type="ECO:0000256" key="9">
    <source>
        <dbReference type="ARBA" id="ARBA00023027"/>
    </source>
</evidence>
<dbReference type="PANTHER" id="PTHR22912">
    <property type="entry name" value="DISULFIDE OXIDOREDUCTASE"/>
    <property type="match status" value="1"/>
</dbReference>
<feature type="domain" description="Pyridine nucleotide-disulphide oxidoreductase dimerisation" evidence="17">
    <location>
        <begin position="346"/>
        <end position="455"/>
    </location>
</feature>
<dbReference type="InterPro" id="IPR023753">
    <property type="entry name" value="FAD/NAD-binding_dom"/>
</dbReference>
<reference evidence="19 20" key="1">
    <citation type="submission" date="2015-02" db="EMBL/GenBank/DDBJ databases">
        <title>Single-cell genomics of uncultivated deep-branching MTB reveals a conserved set of magnetosome genes.</title>
        <authorList>
            <person name="Kolinko S."/>
            <person name="Richter M."/>
            <person name="Glockner F.O."/>
            <person name="Brachmann A."/>
            <person name="Schuler D."/>
        </authorList>
    </citation>
    <scope>NUCLEOTIDE SEQUENCE [LARGE SCALE GENOMIC DNA]</scope>
    <source>
        <strain evidence="19">TM-1</strain>
    </source>
</reference>
<comment type="miscellaneous">
    <text evidence="16">The active site is a redox-active disulfide bond.</text>
</comment>
<feature type="disulfide bond" description="Redox-active" evidence="15">
    <location>
        <begin position="38"/>
        <end position="43"/>
    </location>
</feature>
<evidence type="ECO:0000256" key="13">
    <source>
        <dbReference type="PIRSR" id="PIRSR000350-2"/>
    </source>
</evidence>
<feature type="domain" description="FAD/NAD(P)-binding" evidence="18">
    <location>
        <begin position="1"/>
        <end position="327"/>
    </location>
</feature>
<dbReference type="InterPro" id="IPR006258">
    <property type="entry name" value="Lipoamide_DH"/>
</dbReference>
<dbReference type="GO" id="GO:0050660">
    <property type="term" value="F:flavin adenine dinucleotide binding"/>
    <property type="evidence" value="ECO:0007669"/>
    <property type="project" value="InterPro"/>
</dbReference>
<keyword evidence="9 14" id="KW-0520">NAD</keyword>
<dbReference type="GO" id="GO:0006103">
    <property type="term" value="P:2-oxoglutarate metabolic process"/>
    <property type="evidence" value="ECO:0007669"/>
    <property type="project" value="TreeGrafter"/>
</dbReference>
<evidence type="ECO:0000256" key="3">
    <source>
        <dbReference type="ARBA" id="ARBA00012608"/>
    </source>
</evidence>
<evidence type="ECO:0000259" key="18">
    <source>
        <dbReference type="Pfam" id="PF07992"/>
    </source>
</evidence>
<dbReference type="SUPFAM" id="SSF51905">
    <property type="entry name" value="FAD/NAD(P)-binding domain"/>
    <property type="match status" value="1"/>
</dbReference>
<dbReference type="GO" id="GO:0005737">
    <property type="term" value="C:cytoplasm"/>
    <property type="evidence" value="ECO:0007669"/>
    <property type="project" value="UniProtKB-SubCell"/>
</dbReference>
<evidence type="ECO:0000256" key="4">
    <source>
        <dbReference type="ARBA" id="ARBA00016961"/>
    </source>
</evidence>
<feature type="active site" description="Proton acceptor" evidence="13">
    <location>
        <position position="444"/>
    </location>
</feature>
<dbReference type="InterPro" id="IPR004099">
    <property type="entry name" value="Pyr_nucl-diS_OxRdtase_dimer"/>
</dbReference>
<dbReference type="SUPFAM" id="SSF55424">
    <property type="entry name" value="FAD/NAD-linked reductases, dimerisation (C-terminal) domain"/>
    <property type="match status" value="1"/>
</dbReference>
<name>A0A0F3GU90_9BACT</name>
<gene>
    <name evidence="19" type="ORF">MBAV_002276</name>
</gene>
<keyword evidence="20" id="KW-1185">Reference proteome</keyword>